<dbReference type="SUPFAM" id="SSF53649">
    <property type="entry name" value="Alkaline phosphatase-like"/>
    <property type="match status" value="1"/>
</dbReference>
<dbReference type="Gene3D" id="3.40.720.10">
    <property type="entry name" value="Alkaline Phosphatase, subunit A"/>
    <property type="match status" value="2"/>
</dbReference>
<evidence type="ECO:0000256" key="5">
    <source>
        <dbReference type="ARBA" id="ARBA00023235"/>
    </source>
</evidence>
<dbReference type="HAMAP" id="MF_01402_B">
    <property type="entry name" value="ApgM_B"/>
    <property type="match status" value="1"/>
</dbReference>
<evidence type="ECO:0000256" key="2">
    <source>
        <dbReference type="ARBA" id="ARBA00002315"/>
    </source>
</evidence>
<evidence type="ECO:0000313" key="9">
    <source>
        <dbReference type="Proteomes" id="UP000555828"/>
    </source>
</evidence>
<dbReference type="GO" id="GO:0006096">
    <property type="term" value="P:glycolytic process"/>
    <property type="evidence" value="ECO:0007669"/>
    <property type="project" value="UniProtKB-UniRule"/>
</dbReference>
<name>A0A841GDT6_9BACT</name>
<dbReference type="GO" id="GO:0004619">
    <property type="term" value="F:phosphoglycerate mutase activity"/>
    <property type="evidence" value="ECO:0007669"/>
    <property type="project" value="UniProtKB-UniRule"/>
</dbReference>
<comment type="pathway">
    <text evidence="6">Carbohydrate degradation; glycolysis; pyruvate from D-glyceraldehyde 3-phosphate: step 3/5.</text>
</comment>
<keyword evidence="9" id="KW-1185">Reference proteome</keyword>
<sequence length="402" mass="44480">MIDRQKVISELISPNTSKIVLLVMDGIGDIPNEEGLTPLQKANTPNLDALAQKSDLGQTIPVLPGITPGSGPGHLGLFGYDPLKYQIGRGILEALGINVEVGENDLVARGNFATIDGDIIVDRRAGRPSSEESAKVVEILNENIKEIEDVKITFYPGKEHRFVVKLTGEGLMDKLEDADPQKEGKPIKYTKALDESSKKSERIVNILLDKIKEVLKDQPKMNFALLRGFSKHPDMPKFGDVFKLKPAAVAVYPMYKGLAKLVGMEVVEAGQTIEDEFNTVKKLWNEYDFFYVHIKKTDSYGEDGNFDSKVKVIEEVDKFLPILLELNPDVLIVTGDHSTPCVMKGHSFHPVPLMIYAKNTRRGLSKLYNEFECARGSLGTIHAVDVMPLALAYAGRLEKYGA</sequence>
<dbReference type="RefSeq" id="WP_126992421.1">
    <property type="nucleotide sequence ID" value="NZ_JACHEX010000001.1"/>
</dbReference>
<dbReference type="PIRSF" id="PIRSF006392">
    <property type="entry name" value="IPGAM_arch"/>
    <property type="match status" value="1"/>
</dbReference>
<proteinExistence type="inferred from homology"/>
<dbReference type="InterPro" id="IPR023665">
    <property type="entry name" value="ApgAM_prokaryotes"/>
</dbReference>
<dbReference type="UniPathway" id="UPA00109">
    <property type="reaction ID" value="UER00186"/>
</dbReference>
<dbReference type="CDD" id="cd16011">
    <property type="entry name" value="iPGM_like"/>
    <property type="match status" value="1"/>
</dbReference>
<comment type="similarity">
    <text evidence="3 6">Belongs to the BPG-independent phosphoglycerate mutase family. A-PGAM subfamily.</text>
</comment>
<evidence type="ECO:0000313" key="8">
    <source>
        <dbReference type="EMBL" id="MBB6061702.1"/>
    </source>
</evidence>
<reference evidence="8 9" key="1">
    <citation type="submission" date="2020-08" db="EMBL/GenBank/DDBJ databases">
        <title>Genomic Encyclopedia of Type Strains, Phase IV (KMG-IV): sequencing the most valuable type-strain genomes for metagenomic binning, comparative biology and taxonomic classification.</title>
        <authorList>
            <person name="Goeker M."/>
        </authorList>
    </citation>
    <scope>NUCLEOTIDE SEQUENCE [LARGE SCALE GENOMIC DNA]</scope>
    <source>
        <strain evidence="8 9">DSM 13481</strain>
    </source>
</reference>
<evidence type="ECO:0000256" key="6">
    <source>
        <dbReference type="HAMAP-Rule" id="MF_01402"/>
    </source>
</evidence>
<dbReference type="EC" id="5.4.2.12" evidence="6"/>
<dbReference type="NCBIfam" id="TIGR00306">
    <property type="entry name" value="apgM"/>
    <property type="match status" value="1"/>
</dbReference>
<dbReference type="Pfam" id="PF10143">
    <property type="entry name" value="PhosphMutase"/>
    <property type="match status" value="1"/>
</dbReference>
<dbReference type="InterPro" id="IPR004456">
    <property type="entry name" value="Pglycerate_mutase_ApgM"/>
</dbReference>
<evidence type="ECO:0000256" key="4">
    <source>
        <dbReference type="ARBA" id="ARBA00023152"/>
    </source>
</evidence>
<dbReference type="AlphaFoldDB" id="A0A841GDT6"/>
<evidence type="ECO:0000256" key="1">
    <source>
        <dbReference type="ARBA" id="ARBA00000370"/>
    </source>
</evidence>
<dbReference type="InterPro" id="IPR017850">
    <property type="entry name" value="Alkaline_phosphatase_core_sf"/>
</dbReference>
<feature type="domain" description="Metalloenzyme" evidence="7">
    <location>
        <begin position="18"/>
        <end position="391"/>
    </location>
</feature>
<comment type="caution">
    <text evidence="8">The sequence shown here is derived from an EMBL/GenBank/DDBJ whole genome shotgun (WGS) entry which is preliminary data.</text>
</comment>
<dbReference type="PANTHER" id="PTHR31209:SF0">
    <property type="entry name" value="METALLOENZYME DOMAIN-CONTAINING PROTEIN"/>
    <property type="match status" value="1"/>
</dbReference>
<protein>
    <recommendedName>
        <fullName evidence="6">Probable 2,3-bisphosphoglycerate-independent phosphoglycerate mutase</fullName>
        <shortName evidence="6">BPG-independent PGAM</shortName>
        <shortName evidence="6">Phosphoglyceromutase</shortName>
        <shortName evidence="6">aPGAM</shortName>
        <ecNumber evidence="6">5.4.2.12</ecNumber>
    </recommendedName>
</protein>
<dbReference type="Proteomes" id="UP000555828">
    <property type="component" value="Unassembled WGS sequence"/>
</dbReference>
<evidence type="ECO:0000259" key="7">
    <source>
        <dbReference type="Pfam" id="PF01676"/>
    </source>
</evidence>
<accession>A0A841GDT6</accession>
<dbReference type="InterPro" id="IPR006124">
    <property type="entry name" value="Metalloenzyme"/>
</dbReference>
<keyword evidence="5 6" id="KW-0413">Isomerase</keyword>
<gene>
    <name evidence="6" type="primary">apgM</name>
    <name evidence="8" type="ORF">HNP65_000124</name>
</gene>
<comment type="function">
    <text evidence="2 6">Catalyzes the interconversion of 2-phosphoglycerate and 3-phosphoglycerate.</text>
</comment>
<keyword evidence="4 6" id="KW-0324">Glycolysis</keyword>
<organism evidence="8 9">
    <name type="scientific">Thermosipho japonicus</name>
    <dbReference type="NCBI Taxonomy" id="90323"/>
    <lineage>
        <taxon>Bacteria</taxon>
        <taxon>Thermotogati</taxon>
        <taxon>Thermotogota</taxon>
        <taxon>Thermotogae</taxon>
        <taxon>Thermotogales</taxon>
        <taxon>Fervidobacteriaceae</taxon>
        <taxon>Thermosipho</taxon>
    </lineage>
</organism>
<dbReference type="GO" id="GO:0046872">
    <property type="term" value="F:metal ion binding"/>
    <property type="evidence" value="ECO:0007669"/>
    <property type="project" value="InterPro"/>
</dbReference>
<dbReference type="NCBIfam" id="NF003160">
    <property type="entry name" value="PRK04135.1"/>
    <property type="match status" value="1"/>
</dbReference>
<dbReference type="PANTHER" id="PTHR31209">
    <property type="entry name" value="COFACTOR-INDEPENDENT PHOSPHOGLYCERATE MUTASE"/>
    <property type="match status" value="1"/>
</dbReference>
<evidence type="ECO:0000256" key="3">
    <source>
        <dbReference type="ARBA" id="ARBA00005524"/>
    </source>
</evidence>
<dbReference type="Pfam" id="PF01676">
    <property type="entry name" value="Metalloenzyme"/>
    <property type="match status" value="1"/>
</dbReference>
<comment type="catalytic activity">
    <reaction evidence="1 6">
        <text>(2R)-2-phosphoglycerate = (2R)-3-phosphoglycerate</text>
        <dbReference type="Rhea" id="RHEA:15901"/>
        <dbReference type="ChEBI" id="CHEBI:58272"/>
        <dbReference type="ChEBI" id="CHEBI:58289"/>
        <dbReference type="EC" id="5.4.2.12"/>
    </reaction>
</comment>
<dbReference type="EMBL" id="JACHEX010000001">
    <property type="protein sequence ID" value="MBB6061702.1"/>
    <property type="molecule type" value="Genomic_DNA"/>
</dbReference>